<name>A0A919D987_9ACTN</name>
<dbReference type="AlphaFoldDB" id="A0A919D987"/>
<dbReference type="Pfam" id="PF00239">
    <property type="entry name" value="Resolvase"/>
    <property type="match status" value="1"/>
</dbReference>
<evidence type="ECO:0000313" key="4">
    <source>
        <dbReference type="Proteomes" id="UP000603227"/>
    </source>
</evidence>
<accession>A0A919D987</accession>
<dbReference type="EMBL" id="BNAT01000015">
    <property type="protein sequence ID" value="GHE28807.1"/>
    <property type="molecule type" value="Genomic_DNA"/>
</dbReference>
<dbReference type="InterPro" id="IPR036162">
    <property type="entry name" value="Resolvase-like_N_sf"/>
</dbReference>
<dbReference type="InterPro" id="IPR006119">
    <property type="entry name" value="Resolv_N"/>
</dbReference>
<feature type="domain" description="Resolvase/invertase-type recombinase catalytic" evidence="2">
    <location>
        <begin position="4"/>
        <end position="41"/>
    </location>
</feature>
<dbReference type="Proteomes" id="UP000603227">
    <property type="component" value="Unassembled WGS sequence"/>
</dbReference>
<dbReference type="Gene3D" id="3.40.50.1390">
    <property type="entry name" value="Resolvase, N-terminal catalytic domain"/>
    <property type="match status" value="1"/>
</dbReference>
<reference evidence="3" key="1">
    <citation type="journal article" date="2014" name="Int. J. Syst. Evol. Microbiol.">
        <title>Complete genome sequence of Corynebacterium casei LMG S-19264T (=DSM 44701T), isolated from a smear-ripened cheese.</title>
        <authorList>
            <consortium name="US DOE Joint Genome Institute (JGI-PGF)"/>
            <person name="Walter F."/>
            <person name="Albersmeier A."/>
            <person name="Kalinowski J."/>
            <person name="Ruckert C."/>
        </authorList>
    </citation>
    <scope>NUCLEOTIDE SEQUENCE</scope>
    <source>
        <strain evidence="3">CGMCC 4.7403</strain>
    </source>
</reference>
<reference evidence="3" key="2">
    <citation type="submission" date="2020-09" db="EMBL/GenBank/DDBJ databases">
        <authorList>
            <person name="Sun Q."/>
            <person name="Zhou Y."/>
        </authorList>
    </citation>
    <scope>NUCLEOTIDE SEQUENCE</scope>
    <source>
        <strain evidence="3">CGMCC 4.7403</strain>
    </source>
</reference>
<evidence type="ECO:0000256" key="1">
    <source>
        <dbReference type="SAM" id="MobiDB-lite"/>
    </source>
</evidence>
<sequence length="64" mass="6881">MAGHFADVGKSGWDPNVERPEFEEMMAAVRAGHVDAVVIKASSAPTANGVRKWRSPGSRLVSMK</sequence>
<gene>
    <name evidence="3" type="ORF">GCM10017771_44120</name>
</gene>
<evidence type="ECO:0000313" key="3">
    <source>
        <dbReference type="EMBL" id="GHE28807.1"/>
    </source>
</evidence>
<organism evidence="3 4">
    <name type="scientific">Streptomyces capitiformicae</name>
    <dbReference type="NCBI Taxonomy" id="2014920"/>
    <lineage>
        <taxon>Bacteria</taxon>
        <taxon>Bacillati</taxon>
        <taxon>Actinomycetota</taxon>
        <taxon>Actinomycetes</taxon>
        <taxon>Kitasatosporales</taxon>
        <taxon>Streptomycetaceae</taxon>
        <taxon>Streptomyces</taxon>
    </lineage>
</organism>
<dbReference type="SUPFAM" id="SSF53041">
    <property type="entry name" value="Resolvase-like"/>
    <property type="match status" value="1"/>
</dbReference>
<dbReference type="GO" id="GO:0003677">
    <property type="term" value="F:DNA binding"/>
    <property type="evidence" value="ECO:0007669"/>
    <property type="project" value="InterPro"/>
</dbReference>
<proteinExistence type="predicted"/>
<keyword evidence="4" id="KW-1185">Reference proteome</keyword>
<protein>
    <recommendedName>
        <fullName evidence="2">Resolvase/invertase-type recombinase catalytic domain-containing protein</fullName>
    </recommendedName>
</protein>
<dbReference type="GO" id="GO:0000150">
    <property type="term" value="F:DNA strand exchange activity"/>
    <property type="evidence" value="ECO:0007669"/>
    <property type="project" value="InterPro"/>
</dbReference>
<comment type="caution">
    <text evidence="3">The sequence shown here is derived from an EMBL/GenBank/DDBJ whole genome shotgun (WGS) entry which is preliminary data.</text>
</comment>
<evidence type="ECO:0000259" key="2">
    <source>
        <dbReference type="Pfam" id="PF00239"/>
    </source>
</evidence>
<feature type="region of interest" description="Disordered" evidence="1">
    <location>
        <begin position="45"/>
        <end position="64"/>
    </location>
</feature>